<evidence type="ECO:0000313" key="4">
    <source>
        <dbReference type="Proteomes" id="UP000019028"/>
    </source>
</evidence>
<dbReference type="Gene3D" id="3.40.190.10">
    <property type="entry name" value="Periplasmic binding protein-like II"/>
    <property type="match status" value="2"/>
</dbReference>
<dbReference type="InterPro" id="IPR006059">
    <property type="entry name" value="SBP"/>
</dbReference>
<dbReference type="Proteomes" id="UP000019028">
    <property type="component" value="Chromosome"/>
</dbReference>
<sequence>MFRRHCPARHMRAMNNGHYFLECSMKRIKTRVMKSLLATALLALMATTPGGLSAASAADSGALSGKTITVLLPSPGYPPDQIKRFEQETGIHVDQQTLAWDQLRTRIVTALVAGTAPADVIELDWSWVGQFGAAAWLAPLDGKLDAARLKNIAITPIFQYQGKLLGAPYNNDFKMMVYNKAQFAKAGITEPPATLDQLLADGKALKEKAGVKYPFGLPLSVGEATSTAWFLLTMMHNGDLFTADMKPAFTDKHSGGYQALAFIKQAMDAGLIDPAATNYGNEEVRAMFKAGDSSIILSDGPGPLATYNDKTQSKVAGDALAAVVPNITGKSRTYGLPEALAIPKAAKQQPAAQTFINWMMDPQHQSRIYTEAGTLPTSTPALAALNKEGKLLSGEAILAQISGIGPLFAGGTPPWYPAFSNGAASAINALAKGQISVDEANKTIAEAAQNAMSGN</sequence>
<comment type="subcellular location">
    <subcellularLocation>
        <location evidence="1">Periplasm</location>
    </subcellularLocation>
</comment>
<organism evidence="3 4">
    <name type="scientific">Sodalis praecaptivus</name>
    <dbReference type="NCBI Taxonomy" id="1239307"/>
    <lineage>
        <taxon>Bacteria</taxon>
        <taxon>Pseudomonadati</taxon>
        <taxon>Pseudomonadota</taxon>
        <taxon>Gammaproteobacteria</taxon>
        <taxon>Enterobacterales</taxon>
        <taxon>Bruguierivoracaceae</taxon>
        <taxon>Sodalis</taxon>
    </lineage>
</organism>
<dbReference type="GO" id="GO:0030313">
    <property type="term" value="C:cell envelope"/>
    <property type="evidence" value="ECO:0007669"/>
    <property type="project" value="UniProtKB-ARBA"/>
</dbReference>
<evidence type="ECO:0000256" key="2">
    <source>
        <dbReference type="ARBA" id="ARBA00008520"/>
    </source>
</evidence>
<dbReference type="GO" id="GO:0042597">
    <property type="term" value="C:periplasmic space"/>
    <property type="evidence" value="ECO:0007669"/>
    <property type="project" value="UniProtKB-SubCell"/>
</dbReference>
<dbReference type="KEGG" id="sod:Sant_0724"/>
<dbReference type="AlphaFoldDB" id="W0HUI7"/>
<proteinExistence type="inferred from homology"/>
<dbReference type="EMBL" id="CP006569">
    <property type="protein sequence ID" value="AHF75818.1"/>
    <property type="molecule type" value="Genomic_DNA"/>
</dbReference>
<dbReference type="InterPro" id="IPR050490">
    <property type="entry name" value="Bact_solute-bd_prot1"/>
</dbReference>
<dbReference type="SUPFAM" id="SSF53850">
    <property type="entry name" value="Periplasmic binding protein-like II"/>
    <property type="match status" value="1"/>
</dbReference>
<name>W0HUI7_9GAMM</name>
<evidence type="ECO:0000256" key="1">
    <source>
        <dbReference type="ARBA" id="ARBA00004418"/>
    </source>
</evidence>
<dbReference type="PANTHER" id="PTHR43649">
    <property type="entry name" value="ARABINOSE-BINDING PROTEIN-RELATED"/>
    <property type="match status" value="1"/>
</dbReference>
<reference evidence="3 4" key="1">
    <citation type="journal article" date="2014" name="Genome Biol. Evol.">
        <title>Genome degeneration and adaptation in a nascent stage of symbiosis.</title>
        <authorList>
            <person name="Oakeson K.F."/>
            <person name="Gil R."/>
            <person name="Clayton A.L."/>
            <person name="Dunn D.M."/>
            <person name="von Niederhausern A.C."/>
            <person name="Hamil C."/>
            <person name="Aoyagi A."/>
            <person name="Duval B."/>
            <person name="Baca A."/>
            <person name="Silva F.J."/>
            <person name="Vallier A."/>
            <person name="Jackson D.G."/>
            <person name="Latorre A."/>
            <person name="Weiss R.B."/>
            <person name="Heddi A."/>
            <person name="Moya A."/>
            <person name="Dale C."/>
        </authorList>
    </citation>
    <scope>NUCLEOTIDE SEQUENCE [LARGE SCALE GENOMIC DNA]</scope>
    <source>
        <strain evidence="3 4">HS1</strain>
    </source>
</reference>
<protein>
    <submittedName>
        <fullName evidence="3">Putative substrate binding component of ABC transporter</fullName>
    </submittedName>
</protein>
<comment type="similarity">
    <text evidence="2">Belongs to the bacterial solute-binding protein 1 family.</text>
</comment>
<dbReference type="CDD" id="cd13585">
    <property type="entry name" value="PBP2_TMBP_like"/>
    <property type="match status" value="1"/>
</dbReference>
<keyword evidence="4" id="KW-1185">Reference proteome</keyword>
<evidence type="ECO:0000313" key="3">
    <source>
        <dbReference type="EMBL" id="AHF75818.1"/>
    </source>
</evidence>
<dbReference type="Pfam" id="PF01547">
    <property type="entry name" value="SBP_bac_1"/>
    <property type="match status" value="1"/>
</dbReference>
<gene>
    <name evidence="3" type="ORF">Sant_0724</name>
</gene>
<dbReference type="PATRIC" id="fig|1239307.3.peg.779"/>
<accession>W0HUI7</accession>
<dbReference type="PANTHER" id="PTHR43649:SF12">
    <property type="entry name" value="DIACETYLCHITOBIOSE BINDING PROTEIN DASA"/>
    <property type="match status" value="1"/>
</dbReference>
<dbReference type="HOGENOM" id="CLU_031285_9_1_6"/>